<proteinExistence type="predicted"/>
<accession>A0A927MS42</accession>
<name>A0A927MS42_9ACTN</name>
<evidence type="ECO:0000313" key="1">
    <source>
        <dbReference type="EMBL" id="MBE1605649.1"/>
    </source>
</evidence>
<dbReference type="AlphaFoldDB" id="A0A927MS42"/>
<reference evidence="1" key="1">
    <citation type="submission" date="2020-10" db="EMBL/GenBank/DDBJ databases">
        <title>Sequencing the genomes of 1000 actinobacteria strains.</title>
        <authorList>
            <person name="Klenk H.-P."/>
        </authorList>
    </citation>
    <scope>NUCLEOTIDE SEQUENCE</scope>
    <source>
        <strain evidence="1">DSM 45354</strain>
    </source>
</reference>
<dbReference type="EMBL" id="JADBEM010000001">
    <property type="protein sequence ID" value="MBE1605649.1"/>
    <property type="molecule type" value="Genomic_DNA"/>
</dbReference>
<keyword evidence="2" id="KW-1185">Reference proteome</keyword>
<comment type="caution">
    <text evidence="1">The sequence shown here is derived from an EMBL/GenBank/DDBJ whole genome shotgun (WGS) entry which is preliminary data.</text>
</comment>
<gene>
    <name evidence="1" type="ORF">HEB94_002497</name>
</gene>
<evidence type="ECO:0000313" key="2">
    <source>
        <dbReference type="Proteomes" id="UP000638648"/>
    </source>
</evidence>
<sequence length="114" mass="12846">MDARYVVDLLYGSVSDLGTVAGELERTLGVTFELHDSDWRGGDYLRTAGWWTPDSETFLVQRNQDLDEPAEAEHAEYPTLLYVESTVRGSELEAVLKSTSLVLLRRTQRDAPRA</sequence>
<dbReference type="RefSeq" id="WP_192749941.1">
    <property type="nucleotide sequence ID" value="NZ_BAABJL010000101.1"/>
</dbReference>
<dbReference type="Proteomes" id="UP000638648">
    <property type="component" value="Unassembled WGS sequence"/>
</dbReference>
<protein>
    <submittedName>
        <fullName evidence="1">Uncharacterized protein</fullName>
    </submittedName>
</protein>
<organism evidence="1 2">
    <name type="scientific">Actinopolymorpha pittospori</name>
    <dbReference type="NCBI Taxonomy" id="648752"/>
    <lineage>
        <taxon>Bacteria</taxon>
        <taxon>Bacillati</taxon>
        <taxon>Actinomycetota</taxon>
        <taxon>Actinomycetes</taxon>
        <taxon>Propionibacteriales</taxon>
        <taxon>Actinopolymorphaceae</taxon>
        <taxon>Actinopolymorpha</taxon>
    </lineage>
</organism>